<proteinExistence type="predicted"/>
<dbReference type="InterPro" id="IPR036388">
    <property type="entry name" value="WH-like_DNA-bd_sf"/>
</dbReference>
<dbReference type="RefSeq" id="WP_184667844.1">
    <property type="nucleotide sequence ID" value="NZ_BAABAI010000031.1"/>
</dbReference>
<dbReference type="Gene3D" id="1.10.287.160">
    <property type="entry name" value="HR1 repeat"/>
    <property type="match status" value="1"/>
</dbReference>
<keyword evidence="6" id="KW-1185">Reference proteome</keyword>
<sequence length="155" mass="17497">MGVGRETRLSAWIERFAAHFAEEGIPLIGGRILGYLLVCRPSERTAAELSQELEASSGSISTNLKFLVAEGLVTKRTRRGRQAAQYRIDEKRWADLVQRKLDALVSVRELTESGMRLMSGDPERALRLRAVDDLYTWLATELPALWERRPSSTPK</sequence>
<gene>
    <name evidence="5" type="ORF">F4559_002033</name>
</gene>
<dbReference type="GO" id="GO:0003677">
    <property type="term" value="F:DNA binding"/>
    <property type="evidence" value="ECO:0007669"/>
    <property type="project" value="UniProtKB-KW"/>
</dbReference>
<dbReference type="InterPro" id="IPR036390">
    <property type="entry name" value="WH_DNA-bd_sf"/>
</dbReference>
<dbReference type="InterPro" id="IPR011991">
    <property type="entry name" value="ArsR-like_HTH"/>
</dbReference>
<feature type="domain" description="HTH arsR-type" evidence="4">
    <location>
        <begin position="37"/>
        <end position="75"/>
    </location>
</feature>
<keyword evidence="2 5" id="KW-0238">DNA-binding</keyword>
<keyword evidence="3" id="KW-0804">Transcription</keyword>
<keyword evidence="1" id="KW-0805">Transcription regulation</keyword>
<dbReference type="Gene3D" id="1.10.10.10">
    <property type="entry name" value="Winged helix-like DNA-binding domain superfamily/Winged helix DNA-binding domain"/>
    <property type="match status" value="1"/>
</dbReference>
<accession>A0A7W7T172</accession>
<dbReference type="EMBL" id="JACHJS010000001">
    <property type="protein sequence ID" value="MBB4964674.1"/>
    <property type="molecule type" value="Genomic_DNA"/>
</dbReference>
<dbReference type="PANTHER" id="PTHR38465:SF2">
    <property type="entry name" value="HTH-TYPE TRANSCRIPTIONAL REGULATOR MMPR5"/>
    <property type="match status" value="1"/>
</dbReference>
<comment type="caution">
    <text evidence="5">The sequence shown here is derived from an EMBL/GenBank/DDBJ whole genome shotgun (WGS) entry which is preliminary data.</text>
</comment>
<evidence type="ECO:0000313" key="5">
    <source>
        <dbReference type="EMBL" id="MBB4964674.1"/>
    </source>
</evidence>
<evidence type="ECO:0000256" key="3">
    <source>
        <dbReference type="ARBA" id="ARBA00023163"/>
    </source>
</evidence>
<dbReference type="SUPFAM" id="SSF46785">
    <property type="entry name" value="Winged helix' DNA-binding domain"/>
    <property type="match status" value="1"/>
</dbReference>
<evidence type="ECO:0000256" key="1">
    <source>
        <dbReference type="ARBA" id="ARBA00023015"/>
    </source>
</evidence>
<evidence type="ECO:0000259" key="4">
    <source>
        <dbReference type="Pfam" id="PF01022"/>
    </source>
</evidence>
<dbReference type="AlphaFoldDB" id="A0A7W7T172"/>
<organism evidence="5 6">
    <name type="scientific">Saccharothrix violaceirubra</name>
    <dbReference type="NCBI Taxonomy" id="413306"/>
    <lineage>
        <taxon>Bacteria</taxon>
        <taxon>Bacillati</taxon>
        <taxon>Actinomycetota</taxon>
        <taxon>Actinomycetes</taxon>
        <taxon>Pseudonocardiales</taxon>
        <taxon>Pseudonocardiaceae</taxon>
        <taxon>Saccharothrix</taxon>
    </lineage>
</organism>
<evidence type="ECO:0000256" key="2">
    <source>
        <dbReference type="ARBA" id="ARBA00023125"/>
    </source>
</evidence>
<dbReference type="InterPro" id="IPR001845">
    <property type="entry name" value="HTH_ArsR_DNA-bd_dom"/>
</dbReference>
<reference evidence="5 6" key="1">
    <citation type="submission" date="2020-08" db="EMBL/GenBank/DDBJ databases">
        <title>Sequencing the genomes of 1000 actinobacteria strains.</title>
        <authorList>
            <person name="Klenk H.-P."/>
        </authorList>
    </citation>
    <scope>NUCLEOTIDE SEQUENCE [LARGE SCALE GENOMIC DNA]</scope>
    <source>
        <strain evidence="5 6">DSM 45084</strain>
    </source>
</reference>
<name>A0A7W7T172_9PSEU</name>
<protein>
    <submittedName>
        <fullName evidence="5">DNA-binding PadR family transcriptional regulator</fullName>
    </submittedName>
</protein>
<dbReference type="CDD" id="cd00090">
    <property type="entry name" value="HTH_ARSR"/>
    <property type="match status" value="1"/>
</dbReference>
<dbReference type="PANTHER" id="PTHR38465">
    <property type="entry name" value="HTH-TYPE TRANSCRIPTIONAL REGULATOR MJ1563-RELATED"/>
    <property type="match status" value="1"/>
</dbReference>
<dbReference type="Pfam" id="PF01022">
    <property type="entry name" value="HTH_5"/>
    <property type="match status" value="1"/>
</dbReference>
<dbReference type="Proteomes" id="UP000542674">
    <property type="component" value="Unassembled WGS sequence"/>
</dbReference>
<dbReference type="GO" id="GO:0003700">
    <property type="term" value="F:DNA-binding transcription factor activity"/>
    <property type="evidence" value="ECO:0007669"/>
    <property type="project" value="InterPro"/>
</dbReference>
<dbReference type="InterPro" id="IPR052362">
    <property type="entry name" value="HTH-GbsR_regulator"/>
</dbReference>
<evidence type="ECO:0000313" key="6">
    <source>
        <dbReference type="Proteomes" id="UP000542674"/>
    </source>
</evidence>